<evidence type="ECO:0000259" key="6">
    <source>
        <dbReference type="Pfam" id="PF00441"/>
    </source>
</evidence>
<protein>
    <recommendedName>
        <fullName evidence="11">Acyl-CoA dehydrogenase</fullName>
    </recommendedName>
</protein>
<dbReference type="GO" id="GO:0003995">
    <property type="term" value="F:acyl-CoA dehydrogenase activity"/>
    <property type="evidence" value="ECO:0007669"/>
    <property type="project" value="TreeGrafter"/>
</dbReference>
<evidence type="ECO:0000259" key="8">
    <source>
        <dbReference type="Pfam" id="PF02771"/>
    </source>
</evidence>
<sequence>MLHGLTTDQRDAQTAFARFTDERLIPHAGAWDHTERLDDAVIKDLAAARWLVPTLPSEAGGTGMDVVTYGLLSEELGRGCGSVRNLVAVQGMVAHAVLRWGSKELADRWVPAIGTGTTIGAFALTEPDVGSDARNGTTTARRVPGGFEITGHKKWLSFAQRAGVFLLFARLDDDPAAFVVERDTPGLTVSPITGLLGLRASELGEVVLDSVVVPESSLLSHGRLTFDLVATSSLDYGRYSTAYGSVGLAQACLDATLDYTRTRTQFGVPLAEHQLVRQSLTDMITSVEAARLLCHQAGIMRATSHRDAIRQTLIAKYFASQTAYTTATAAVQLHGANGVGPDYPVQRHLRDAKIQEIIEGTTQIQQLQIADLTLTHR</sequence>
<feature type="domain" description="Acyl-CoA oxidase/dehydrogenase middle" evidence="7">
    <location>
        <begin position="121"/>
        <end position="211"/>
    </location>
</feature>
<dbReference type="STRING" id="155974.SAMN04487818_103191"/>
<evidence type="ECO:0000256" key="3">
    <source>
        <dbReference type="ARBA" id="ARBA00022630"/>
    </source>
</evidence>
<evidence type="ECO:0000259" key="7">
    <source>
        <dbReference type="Pfam" id="PF02770"/>
    </source>
</evidence>
<dbReference type="InterPro" id="IPR037069">
    <property type="entry name" value="AcylCoA_DH/ox_N_sf"/>
</dbReference>
<dbReference type="GO" id="GO:0050660">
    <property type="term" value="F:flavin adenine dinucleotide binding"/>
    <property type="evidence" value="ECO:0007669"/>
    <property type="project" value="InterPro"/>
</dbReference>
<keyword evidence="3 5" id="KW-0285">Flavoprotein</keyword>
<dbReference type="Gene3D" id="2.40.110.10">
    <property type="entry name" value="Butyryl-CoA Dehydrogenase, subunit A, domain 2"/>
    <property type="match status" value="1"/>
</dbReference>
<dbReference type="Pfam" id="PF02770">
    <property type="entry name" value="Acyl-CoA_dh_M"/>
    <property type="match status" value="1"/>
</dbReference>
<dbReference type="AlphaFoldDB" id="A0A1H9NZI6"/>
<dbReference type="Gene3D" id="1.20.140.10">
    <property type="entry name" value="Butyryl-CoA Dehydrogenase, subunit A, domain 3"/>
    <property type="match status" value="1"/>
</dbReference>
<dbReference type="FunFam" id="1.20.140.10:FF:000004">
    <property type="entry name" value="Acyl-CoA dehydrogenase FadE25"/>
    <property type="match status" value="1"/>
</dbReference>
<dbReference type="PIRSF" id="PIRSF016578">
    <property type="entry name" value="HsaA"/>
    <property type="match status" value="1"/>
</dbReference>
<dbReference type="InterPro" id="IPR009075">
    <property type="entry name" value="AcylCo_DH/oxidase_C"/>
</dbReference>
<evidence type="ECO:0000256" key="2">
    <source>
        <dbReference type="ARBA" id="ARBA00009347"/>
    </source>
</evidence>
<evidence type="ECO:0000256" key="4">
    <source>
        <dbReference type="ARBA" id="ARBA00022827"/>
    </source>
</evidence>
<dbReference type="SUPFAM" id="SSF56645">
    <property type="entry name" value="Acyl-CoA dehydrogenase NM domain-like"/>
    <property type="match status" value="1"/>
</dbReference>
<name>A0A1H9NZI6_9PSEU</name>
<evidence type="ECO:0000256" key="1">
    <source>
        <dbReference type="ARBA" id="ARBA00001974"/>
    </source>
</evidence>
<evidence type="ECO:0000313" key="10">
    <source>
        <dbReference type="Proteomes" id="UP000199051"/>
    </source>
</evidence>
<feature type="domain" description="Acyl-CoA dehydrogenase/oxidase N-terminal" evidence="8">
    <location>
        <begin position="6"/>
        <end position="116"/>
    </location>
</feature>
<dbReference type="Pfam" id="PF02771">
    <property type="entry name" value="Acyl-CoA_dh_N"/>
    <property type="match status" value="1"/>
</dbReference>
<dbReference type="Gene3D" id="1.10.540.10">
    <property type="entry name" value="Acyl-CoA dehydrogenase/oxidase, N-terminal domain"/>
    <property type="match status" value="1"/>
</dbReference>
<dbReference type="InterPro" id="IPR036250">
    <property type="entry name" value="AcylCo_DH-like_C"/>
</dbReference>
<feature type="domain" description="Acyl-CoA dehydrogenase/oxidase C-terminal" evidence="6">
    <location>
        <begin position="229"/>
        <end position="371"/>
    </location>
</feature>
<comment type="cofactor">
    <cofactor evidence="1 5">
        <name>FAD</name>
        <dbReference type="ChEBI" id="CHEBI:57692"/>
    </cofactor>
</comment>
<comment type="similarity">
    <text evidence="2 5">Belongs to the acyl-CoA dehydrogenase family.</text>
</comment>
<dbReference type="InterPro" id="IPR046373">
    <property type="entry name" value="Acyl-CoA_Oxase/DH_mid-dom_sf"/>
</dbReference>
<dbReference type="InterPro" id="IPR009100">
    <property type="entry name" value="AcylCoA_DH/oxidase_NM_dom_sf"/>
</dbReference>
<keyword evidence="10" id="KW-1185">Reference proteome</keyword>
<reference evidence="10" key="1">
    <citation type="submission" date="2016-10" db="EMBL/GenBank/DDBJ databases">
        <authorList>
            <person name="Varghese N."/>
            <person name="Submissions S."/>
        </authorList>
    </citation>
    <scope>NUCLEOTIDE SEQUENCE [LARGE SCALE GENOMIC DNA]</scope>
    <source>
        <strain evidence="10">DSM 44260</strain>
    </source>
</reference>
<dbReference type="InterPro" id="IPR013786">
    <property type="entry name" value="AcylCoA_DH/ox_N"/>
</dbReference>
<dbReference type="RefSeq" id="WP_092775651.1">
    <property type="nucleotide sequence ID" value="NZ_FOGI01000003.1"/>
</dbReference>
<dbReference type="EMBL" id="FOGI01000003">
    <property type="protein sequence ID" value="SER40743.1"/>
    <property type="molecule type" value="Genomic_DNA"/>
</dbReference>
<dbReference type="Proteomes" id="UP000199051">
    <property type="component" value="Unassembled WGS sequence"/>
</dbReference>
<gene>
    <name evidence="9" type="ORF">SAMN04487818_103191</name>
</gene>
<organism evidence="9 10">
    <name type="scientific">Actinokineospora terrae</name>
    <dbReference type="NCBI Taxonomy" id="155974"/>
    <lineage>
        <taxon>Bacteria</taxon>
        <taxon>Bacillati</taxon>
        <taxon>Actinomycetota</taxon>
        <taxon>Actinomycetes</taxon>
        <taxon>Pseudonocardiales</taxon>
        <taxon>Pseudonocardiaceae</taxon>
        <taxon>Actinokineospora</taxon>
    </lineage>
</organism>
<dbReference type="Pfam" id="PF00441">
    <property type="entry name" value="Acyl-CoA_dh_1"/>
    <property type="match status" value="1"/>
</dbReference>
<dbReference type="PANTHER" id="PTHR43884">
    <property type="entry name" value="ACYL-COA DEHYDROGENASE"/>
    <property type="match status" value="1"/>
</dbReference>
<accession>A0A1H9NZI6</accession>
<keyword evidence="5" id="KW-0560">Oxidoreductase</keyword>
<proteinExistence type="inferred from homology"/>
<dbReference type="PANTHER" id="PTHR43884:SF12">
    <property type="entry name" value="ISOVALERYL-COA DEHYDROGENASE, MITOCHONDRIAL-RELATED"/>
    <property type="match status" value="1"/>
</dbReference>
<evidence type="ECO:0000313" key="9">
    <source>
        <dbReference type="EMBL" id="SER40743.1"/>
    </source>
</evidence>
<dbReference type="SUPFAM" id="SSF47203">
    <property type="entry name" value="Acyl-CoA dehydrogenase C-terminal domain-like"/>
    <property type="match status" value="1"/>
</dbReference>
<evidence type="ECO:0000256" key="5">
    <source>
        <dbReference type="RuleBase" id="RU362125"/>
    </source>
</evidence>
<evidence type="ECO:0008006" key="11">
    <source>
        <dbReference type="Google" id="ProtNLM"/>
    </source>
</evidence>
<keyword evidence="4 5" id="KW-0274">FAD</keyword>
<dbReference type="InterPro" id="IPR006091">
    <property type="entry name" value="Acyl-CoA_Oxase/DH_mid-dom"/>
</dbReference>